<reference evidence="2 3" key="1">
    <citation type="submission" date="2020-09" db="EMBL/GenBank/DDBJ databases">
        <title>Brevundimonas sp. LVF1 isolated from an oligotrophic pond in Goettingen, Germany.</title>
        <authorList>
            <person name="Friedrich I."/>
            <person name="Klassen A."/>
            <person name="Neubauer H."/>
            <person name="Schneider D."/>
            <person name="Hertel R."/>
            <person name="Daniel R."/>
        </authorList>
    </citation>
    <scope>NUCLEOTIDE SEQUENCE [LARGE SCALE GENOMIC DNA]</scope>
    <source>
        <strain evidence="2 3">LVF1</strain>
    </source>
</reference>
<sequence length="138" mass="15354">MTTFTVSFDPELPSGGGASPQEQPDWSRIYAITEGLEYDMTYHVGGQAFGYYPTDVVGLLSDLIGLKEELDRGQDGSINMSGYTILLVEVRGASLIFSDPYPSKWRCEVQTDVVRETLDQALRDVWSFVISLDQPSFT</sequence>
<dbReference type="RefSeq" id="WP_207822875.1">
    <property type="nucleotide sequence ID" value="NZ_CP062006.1"/>
</dbReference>
<organism evidence="2 3">
    <name type="scientific">Brevundimonas pondensis</name>
    <dbReference type="NCBI Taxonomy" id="2774189"/>
    <lineage>
        <taxon>Bacteria</taxon>
        <taxon>Pseudomonadati</taxon>
        <taxon>Pseudomonadota</taxon>
        <taxon>Alphaproteobacteria</taxon>
        <taxon>Caulobacterales</taxon>
        <taxon>Caulobacteraceae</taxon>
        <taxon>Brevundimonas</taxon>
    </lineage>
</organism>
<feature type="region of interest" description="Disordered" evidence="1">
    <location>
        <begin position="1"/>
        <end position="24"/>
    </location>
</feature>
<keyword evidence="3" id="KW-1185">Reference proteome</keyword>
<proteinExistence type="predicted"/>
<protein>
    <submittedName>
        <fullName evidence="2">Uncharacterized protein</fullName>
    </submittedName>
</protein>
<gene>
    <name evidence="2" type="ORF">IFE19_12785</name>
</gene>
<name>A0ABX7SHX6_9CAUL</name>
<evidence type="ECO:0000256" key="1">
    <source>
        <dbReference type="SAM" id="MobiDB-lite"/>
    </source>
</evidence>
<dbReference type="Proteomes" id="UP000663942">
    <property type="component" value="Chromosome"/>
</dbReference>
<evidence type="ECO:0000313" key="3">
    <source>
        <dbReference type="Proteomes" id="UP000663942"/>
    </source>
</evidence>
<accession>A0ABX7SHX6</accession>
<evidence type="ECO:0000313" key="2">
    <source>
        <dbReference type="EMBL" id="QTC86998.1"/>
    </source>
</evidence>
<dbReference type="EMBL" id="CP062006">
    <property type="protein sequence ID" value="QTC86998.1"/>
    <property type="molecule type" value="Genomic_DNA"/>
</dbReference>